<keyword evidence="1" id="KW-1133">Transmembrane helix</keyword>
<organism evidence="2 3">
    <name type="scientific">Setaria viridis</name>
    <name type="common">Green bristlegrass</name>
    <name type="synonym">Setaria italica subsp. viridis</name>
    <dbReference type="NCBI Taxonomy" id="4556"/>
    <lineage>
        <taxon>Eukaryota</taxon>
        <taxon>Viridiplantae</taxon>
        <taxon>Streptophyta</taxon>
        <taxon>Embryophyta</taxon>
        <taxon>Tracheophyta</taxon>
        <taxon>Spermatophyta</taxon>
        <taxon>Magnoliopsida</taxon>
        <taxon>Liliopsida</taxon>
        <taxon>Poales</taxon>
        <taxon>Poaceae</taxon>
        <taxon>PACMAD clade</taxon>
        <taxon>Panicoideae</taxon>
        <taxon>Panicodae</taxon>
        <taxon>Paniceae</taxon>
        <taxon>Cenchrinae</taxon>
        <taxon>Setaria</taxon>
    </lineage>
</organism>
<keyword evidence="1" id="KW-0812">Transmembrane</keyword>
<dbReference type="Proteomes" id="UP000298652">
    <property type="component" value="Chromosome 4"/>
</dbReference>
<proteinExistence type="predicted"/>
<keyword evidence="1" id="KW-0472">Membrane</keyword>
<dbReference type="InterPro" id="IPR045501">
    <property type="entry name" value="DUF6490"/>
</dbReference>
<dbReference type="PANTHER" id="PTHR46610:SF12">
    <property type="entry name" value="OS06G0146600 PROTEIN"/>
    <property type="match status" value="1"/>
</dbReference>
<feature type="transmembrane region" description="Helical" evidence="1">
    <location>
        <begin position="110"/>
        <end position="128"/>
    </location>
</feature>
<feature type="transmembrane region" description="Helical" evidence="1">
    <location>
        <begin position="40"/>
        <end position="60"/>
    </location>
</feature>
<dbReference type="Gramene" id="TKW19639">
    <property type="protein sequence ID" value="TKW19639"/>
    <property type="gene ID" value="SEVIR_4G033600v2"/>
</dbReference>
<gene>
    <name evidence="2" type="ORF">SEVIR_4G033600v2</name>
</gene>
<protein>
    <submittedName>
        <fullName evidence="2">Uncharacterized protein</fullName>
    </submittedName>
</protein>
<accession>A0A4U6UZ74</accession>
<evidence type="ECO:0000256" key="1">
    <source>
        <dbReference type="SAM" id="Phobius"/>
    </source>
</evidence>
<dbReference type="PANTHER" id="PTHR46610">
    <property type="entry name" value="OS05G0181300 PROTEIN"/>
    <property type="match status" value="1"/>
</dbReference>
<dbReference type="EMBL" id="CM016555">
    <property type="protein sequence ID" value="TKW19639.1"/>
    <property type="molecule type" value="Genomic_DNA"/>
</dbReference>
<name>A0A4U6UZ74_SETVI</name>
<feature type="transmembrane region" description="Helical" evidence="1">
    <location>
        <begin position="14"/>
        <end position="34"/>
    </location>
</feature>
<evidence type="ECO:0000313" key="2">
    <source>
        <dbReference type="EMBL" id="TKW19639.1"/>
    </source>
</evidence>
<dbReference type="Pfam" id="PF20100">
    <property type="entry name" value="DUF6490"/>
    <property type="match status" value="1"/>
</dbReference>
<keyword evidence="3" id="KW-1185">Reference proteome</keyword>
<dbReference type="AlphaFoldDB" id="A0A4U6UZ74"/>
<feature type="transmembrane region" description="Helical" evidence="1">
    <location>
        <begin position="85"/>
        <end position="104"/>
    </location>
</feature>
<dbReference type="OMA" id="RKVWALC"/>
<evidence type="ECO:0000313" key="3">
    <source>
        <dbReference type="Proteomes" id="UP000298652"/>
    </source>
</evidence>
<sequence>MDNRREEGPADARGLVRAGVVLLTVTCAAAAYRSAAAGDVGSVAFVIVTYGALLLLLRFLRAYELVMAAPEAAADDRVRLIRRKVWALCTLLTAMFAWKVAGVVPRPVAIGVWAAAAATSAGGFVLMFRQQRRL</sequence>
<reference evidence="2" key="1">
    <citation type="submission" date="2019-03" db="EMBL/GenBank/DDBJ databases">
        <title>WGS assembly of Setaria viridis.</title>
        <authorList>
            <person name="Huang P."/>
            <person name="Jenkins J."/>
            <person name="Grimwood J."/>
            <person name="Barry K."/>
            <person name="Healey A."/>
            <person name="Mamidi S."/>
            <person name="Sreedasyam A."/>
            <person name="Shu S."/>
            <person name="Feldman M."/>
            <person name="Wu J."/>
            <person name="Yu Y."/>
            <person name="Chen C."/>
            <person name="Johnson J."/>
            <person name="Rokhsar D."/>
            <person name="Baxter I."/>
            <person name="Schmutz J."/>
            <person name="Brutnell T."/>
            <person name="Kellogg E."/>
        </authorList>
    </citation>
    <scope>NUCLEOTIDE SEQUENCE [LARGE SCALE GENOMIC DNA]</scope>
</reference>